<keyword evidence="2" id="KW-0378">Hydrolase</keyword>
<dbReference type="SUPFAM" id="SSF53474">
    <property type="entry name" value="alpha/beta-Hydrolases"/>
    <property type="match status" value="1"/>
</dbReference>
<comment type="similarity">
    <text evidence="1">Belongs to the AB hydrolase superfamily. AB hydrolase 2 family.</text>
</comment>
<proteinExistence type="inferred from homology"/>
<evidence type="ECO:0000313" key="7">
    <source>
        <dbReference type="Proteomes" id="UP000278036"/>
    </source>
</evidence>
<dbReference type="InterPro" id="IPR003140">
    <property type="entry name" value="PLipase/COase/thioEstase"/>
</dbReference>
<dbReference type="FunCoup" id="A0A3A9JFR6">
    <property type="interactions" value="23"/>
</dbReference>
<dbReference type="InterPro" id="IPR050565">
    <property type="entry name" value="LYPA1-2/EST-like"/>
</dbReference>
<dbReference type="AlphaFoldDB" id="A0A3A9JFR6"/>
<dbReference type="Proteomes" id="UP000278036">
    <property type="component" value="Unassembled WGS sequence"/>
</dbReference>
<evidence type="ECO:0000256" key="2">
    <source>
        <dbReference type="ARBA" id="ARBA00022801"/>
    </source>
</evidence>
<dbReference type="PANTHER" id="PTHR10655">
    <property type="entry name" value="LYSOPHOSPHOLIPASE-RELATED"/>
    <property type="match status" value="1"/>
</dbReference>
<dbReference type="GO" id="GO:0016787">
    <property type="term" value="F:hydrolase activity"/>
    <property type="evidence" value="ECO:0007669"/>
    <property type="project" value="UniProtKB-KW"/>
</dbReference>
<sequence>MATMTGPKWGPKNGGAPKMIVFLLHGLGADGNDLIDLAPHWGNAAPDAVFLSPHAPEPHDGAPFGRQWFSLSDRSPPARLAGVQVARPALDAMIDEACATYGLPASAVVLMGFSQGAMMALYAGLRRKEPVAGIMAYSGMLIGAETLAQEIVSRPPVLLVHGEVDEVVPAAASRQAESALRAAGVPVESTFCPRLGHGIDDAGLSAGALFLQRAAAGIQSA</sequence>
<reference evidence="4 7" key="1">
    <citation type="submission" date="2018-09" db="EMBL/GenBank/DDBJ databases">
        <title>Roseomonas sp. nov., isolated from feces of Tibetan antelopes in the Qinghai-Tibet plateau, China.</title>
        <authorList>
            <person name="Tian Z."/>
        </authorList>
    </citation>
    <scope>NUCLEOTIDE SEQUENCE [LARGE SCALE GENOMIC DNA]</scope>
    <source>
        <strain evidence="5 6">Z23</strain>
        <strain evidence="4 7">Z24</strain>
    </source>
</reference>
<dbReference type="InterPro" id="IPR029058">
    <property type="entry name" value="AB_hydrolase_fold"/>
</dbReference>
<protein>
    <submittedName>
        <fullName evidence="4">Phospholipase</fullName>
    </submittedName>
</protein>
<accession>A0A3A9JFR6</accession>
<dbReference type="EMBL" id="RFLX01000014">
    <property type="protein sequence ID" value="RMI20030.1"/>
    <property type="molecule type" value="Genomic_DNA"/>
</dbReference>
<dbReference type="Pfam" id="PF02230">
    <property type="entry name" value="Abhydrolase_2"/>
    <property type="match status" value="1"/>
</dbReference>
<gene>
    <name evidence="4" type="ORF">D6Z83_05700</name>
    <name evidence="5" type="ORF">EBE87_17905</name>
</gene>
<evidence type="ECO:0000313" key="6">
    <source>
        <dbReference type="Proteomes" id="UP000274097"/>
    </source>
</evidence>
<feature type="domain" description="Phospholipase/carboxylesterase/thioesterase" evidence="3">
    <location>
        <begin position="17"/>
        <end position="211"/>
    </location>
</feature>
<dbReference type="InParanoid" id="A0A3A9JFR6"/>
<dbReference type="Proteomes" id="UP000274097">
    <property type="component" value="Unassembled WGS sequence"/>
</dbReference>
<evidence type="ECO:0000313" key="4">
    <source>
        <dbReference type="EMBL" id="RKK05140.1"/>
    </source>
</evidence>
<keyword evidence="6" id="KW-1185">Reference proteome</keyword>
<organism evidence="4 7">
    <name type="scientific">Teichococcus wenyumeiae</name>
    <dbReference type="NCBI Taxonomy" id="2478470"/>
    <lineage>
        <taxon>Bacteria</taxon>
        <taxon>Pseudomonadati</taxon>
        <taxon>Pseudomonadota</taxon>
        <taxon>Alphaproteobacteria</taxon>
        <taxon>Acetobacterales</taxon>
        <taxon>Roseomonadaceae</taxon>
        <taxon>Roseomonas</taxon>
    </lineage>
</organism>
<dbReference type="PANTHER" id="PTHR10655:SF17">
    <property type="entry name" value="LYSOPHOSPHOLIPASE-LIKE PROTEIN 1"/>
    <property type="match status" value="1"/>
</dbReference>
<dbReference type="EMBL" id="RAQU01000022">
    <property type="protein sequence ID" value="RKK05140.1"/>
    <property type="molecule type" value="Genomic_DNA"/>
</dbReference>
<evidence type="ECO:0000259" key="3">
    <source>
        <dbReference type="Pfam" id="PF02230"/>
    </source>
</evidence>
<comment type="caution">
    <text evidence="4">The sequence shown here is derived from an EMBL/GenBank/DDBJ whole genome shotgun (WGS) entry which is preliminary data.</text>
</comment>
<dbReference type="Gene3D" id="3.40.50.1820">
    <property type="entry name" value="alpha/beta hydrolase"/>
    <property type="match status" value="1"/>
</dbReference>
<name>A0A3A9JFR6_9PROT</name>
<evidence type="ECO:0000256" key="1">
    <source>
        <dbReference type="ARBA" id="ARBA00006499"/>
    </source>
</evidence>
<evidence type="ECO:0000313" key="5">
    <source>
        <dbReference type="EMBL" id="RMI20030.1"/>
    </source>
</evidence>
<dbReference type="OrthoDB" id="9801763at2"/>